<comment type="similarity">
    <text evidence="2">Belongs to the CD36 family.</text>
</comment>
<keyword evidence="10" id="KW-1185">Reference proteome</keyword>
<keyword evidence="3" id="KW-1003">Cell membrane</keyword>
<proteinExistence type="inferred from homology"/>
<evidence type="ECO:0000313" key="9">
    <source>
        <dbReference type="EMBL" id="CAG7727693.1"/>
    </source>
</evidence>
<evidence type="ECO:0000256" key="8">
    <source>
        <dbReference type="SAM" id="SignalP"/>
    </source>
</evidence>
<dbReference type="AlphaFoldDB" id="A0A8J2K176"/>
<dbReference type="OrthoDB" id="8187528at2759"/>
<dbReference type="PANTHER" id="PTHR11923">
    <property type="entry name" value="SCAVENGER RECEPTOR CLASS B TYPE-1 SR-B1"/>
    <property type="match status" value="1"/>
</dbReference>
<dbReference type="InterPro" id="IPR002159">
    <property type="entry name" value="CD36_fam"/>
</dbReference>
<evidence type="ECO:0000256" key="7">
    <source>
        <dbReference type="ARBA" id="ARBA00023180"/>
    </source>
</evidence>
<dbReference type="Proteomes" id="UP000708208">
    <property type="component" value="Unassembled WGS sequence"/>
</dbReference>
<feature type="chain" id="PRO_5035304178" evidence="8">
    <location>
        <begin position="21"/>
        <end position="221"/>
    </location>
</feature>
<comment type="subcellular location">
    <subcellularLocation>
        <location evidence="1">Cell membrane</location>
    </subcellularLocation>
</comment>
<dbReference type="GO" id="GO:0005886">
    <property type="term" value="C:plasma membrane"/>
    <property type="evidence" value="ECO:0007669"/>
    <property type="project" value="UniProtKB-SubCell"/>
</dbReference>
<feature type="signal peptide" evidence="8">
    <location>
        <begin position="1"/>
        <end position="20"/>
    </location>
</feature>
<evidence type="ECO:0000256" key="4">
    <source>
        <dbReference type="ARBA" id="ARBA00022692"/>
    </source>
</evidence>
<name>A0A8J2K176_9HEXA</name>
<keyword evidence="8" id="KW-0732">Signal</keyword>
<gene>
    <name evidence="9" type="ORF">AFUS01_LOCUS16523</name>
</gene>
<dbReference type="Pfam" id="PF01130">
    <property type="entry name" value="CD36"/>
    <property type="match status" value="1"/>
</dbReference>
<evidence type="ECO:0000256" key="5">
    <source>
        <dbReference type="ARBA" id="ARBA00022989"/>
    </source>
</evidence>
<dbReference type="GO" id="GO:0005737">
    <property type="term" value="C:cytoplasm"/>
    <property type="evidence" value="ECO:0007669"/>
    <property type="project" value="TreeGrafter"/>
</dbReference>
<keyword evidence="4" id="KW-0812">Transmembrane</keyword>
<evidence type="ECO:0000256" key="3">
    <source>
        <dbReference type="ARBA" id="ARBA00022475"/>
    </source>
</evidence>
<dbReference type="PANTHER" id="PTHR11923:SF51">
    <property type="entry name" value="LYSOSOME MEMBRANE PROTEIN 2"/>
    <property type="match status" value="1"/>
</dbReference>
<evidence type="ECO:0000256" key="6">
    <source>
        <dbReference type="ARBA" id="ARBA00023136"/>
    </source>
</evidence>
<evidence type="ECO:0000256" key="1">
    <source>
        <dbReference type="ARBA" id="ARBA00004236"/>
    </source>
</evidence>
<keyword evidence="5" id="KW-1133">Transmembrane helix</keyword>
<reference evidence="9" key="1">
    <citation type="submission" date="2021-06" db="EMBL/GenBank/DDBJ databases">
        <authorList>
            <person name="Hodson N. C."/>
            <person name="Mongue J. A."/>
            <person name="Jaron S. K."/>
        </authorList>
    </citation>
    <scope>NUCLEOTIDE SEQUENCE</scope>
</reference>
<keyword evidence="7" id="KW-0325">Glycoprotein</keyword>
<protein>
    <submittedName>
        <fullName evidence="9">Uncharacterized protein</fullName>
    </submittedName>
</protein>
<organism evidence="9 10">
    <name type="scientific">Allacma fusca</name>
    <dbReference type="NCBI Taxonomy" id="39272"/>
    <lineage>
        <taxon>Eukaryota</taxon>
        <taxon>Metazoa</taxon>
        <taxon>Ecdysozoa</taxon>
        <taxon>Arthropoda</taxon>
        <taxon>Hexapoda</taxon>
        <taxon>Collembola</taxon>
        <taxon>Symphypleona</taxon>
        <taxon>Sminthuridae</taxon>
        <taxon>Allacma</taxon>
    </lineage>
</organism>
<dbReference type="GO" id="GO:0005044">
    <property type="term" value="F:scavenger receptor activity"/>
    <property type="evidence" value="ECO:0007669"/>
    <property type="project" value="TreeGrafter"/>
</dbReference>
<evidence type="ECO:0000256" key="2">
    <source>
        <dbReference type="ARBA" id="ARBA00010532"/>
    </source>
</evidence>
<dbReference type="EMBL" id="CAJVCH010152534">
    <property type="protein sequence ID" value="CAG7727693.1"/>
    <property type="molecule type" value="Genomic_DNA"/>
</dbReference>
<evidence type="ECO:0000313" key="10">
    <source>
        <dbReference type="Proteomes" id="UP000708208"/>
    </source>
</evidence>
<sequence length="221" mass="25333">MESKATFVPFLLLIISAATAAGIGKQSSVKDDFLRNINEQRLRLCNGFPGERSVHVYVFNLTNPEDFLNKTNGDFQEIGPFNFKETRSRKNCWVTLGDLEINFEDERKVSADSKSSKDFDAPLTTVNIAFSVKYLAWTDLLNFVRKGEGYLKQDSTPRALLTDGYDISDINSYIRYWYTKNLLELQHDTFTPFMEVCVLKFCKYCIHAHKAIPLKGKCIIK</sequence>
<keyword evidence="6" id="KW-0472">Membrane</keyword>
<accession>A0A8J2K176</accession>
<comment type="caution">
    <text evidence="9">The sequence shown here is derived from an EMBL/GenBank/DDBJ whole genome shotgun (WGS) entry which is preliminary data.</text>
</comment>